<reference evidence="1" key="2">
    <citation type="journal article" date="2015" name="Fish Shellfish Immunol.">
        <title>Early steps in the European eel (Anguilla anguilla)-Vibrio vulnificus interaction in the gills: Role of the RtxA13 toxin.</title>
        <authorList>
            <person name="Callol A."/>
            <person name="Pajuelo D."/>
            <person name="Ebbesson L."/>
            <person name="Teles M."/>
            <person name="MacKenzie S."/>
            <person name="Amaro C."/>
        </authorList>
    </citation>
    <scope>NUCLEOTIDE SEQUENCE</scope>
</reference>
<sequence length="49" mass="5732">MLMYNADTKYRQKRGTIAKLKYKFSSTSKSTTLKSIFLCEQQKIFTMAT</sequence>
<dbReference type="EMBL" id="GBXM01040355">
    <property type="protein sequence ID" value="JAH68222.1"/>
    <property type="molecule type" value="Transcribed_RNA"/>
</dbReference>
<name>A0A0E9UQY9_ANGAN</name>
<accession>A0A0E9UQY9</accession>
<evidence type="ECO:0000313" key="1">
    <source>
        <dbReference type="EMBL" id="JAH68222.1"/>
    </source>
</evidence>
<protein>
    <submittedName>
        <fullName evidence="1">Uncharacterized protein</fullName>
    </submittedName>
</protein>
<dbReference type="AlphaFoldDB" id="A0A0E9UQY9"/>
<reference evidence="1" key="1">
    <citation type="submission" date="2014-11" db="EMBL/GenBank/DDBJ databases">
        <authorList>
            <person name="Amaro Gonzalez C."/>
        </authorList>
    </citation>
    <scope>NUCLEOTIDE SEQUENCE</scope>
</reference>
<organism evidence="1">
    <name type="scientific">Anguilla anguilla</name>
    <name type="common">European freshwater eel</name>
    <name type="synonym">Muraena anguilla</name>
    <dbReference type="NCBI Taxonomy" id="7936"/>
    <lineage>
        <taxon>Eukaryota</taxon>
        <taxon>Metazoa</taxon>
        <taxon>Chordata</taxon>
        <taxon>Craniata</taxon>
        <taxon>Vertebrata</taxon>
        <taxon>Euteleostomi</taxon>
        <taxon>Actinopterygii</taxon>
        <taxon>Neopterygii</taxon>
        <taxon>Teleostei</taxon>
        <taxon>Anguilliformes</taxon>
        <taxon>Anguillidae</taxon>
        <taxon>Anguilla</taxon>
    </lineage>
</organism>
<proteinExistence type="predicted"/>